<keyword evidence="8 11" id="KW-1133">Transmembrane helix</keyword>
<keyword evidence="7" id="KW-0448">Lipopolysaccharide biosynthesis</keyword>
<evidence type="ECO:0000256" key="4">
    <source>
        <dbReference type="ARBA" id="ARBA00022519"/>
    </source>
</evidence>
<keyword evidence="10 11" id="KW-0472">Membrane</keyword>
<dbReference type="PANTHER" id="PTHR30561:SF9">
    <property type="entry name" value="4-AMINO-4-DEOXY-L-ARABINOSE-PHOSPHOUNDECAPRENOL FLIPPASE SUBUNIT ARNF-RELATED"/>
    <property type="match status" value="1"/>
</dbReference>
<evidence type="ECO:0000256" key="9">
    <source>
        <dbReference type="ARBA" id="ARBA00023098"/>
    </source>
</evidence>
<keyword evidence="4" id="KW-0997">Cell inner membrane</keyword>
<dbReference type="Pfam" id="PF00892">
    <property type="entry name" value="EamA"/>
    <property type="match status" value="1"/>
</dbReference>
<evidence type="ECO:0000313" key="13">
    <source>
        <dbReference type="EMBL" id="HHJ80834.1"/>
    </source>
</evidence>
<feature type="domain" description="EamA" evidence="12">
    <location>
        <begin position="47"/>
        <end position="119"/>
    </location>
</feature>
<dbReference type="GO" id="GO:0022857">
    <property type="term" value="F:transmembrane transporter activity"/>
    <property type="evidence" value="ECO:0007669"/>
    <property type="project" value="InterPro"/>
</dbReference>
<evidence type="ECO:0000256" key="5">
    <source>
        <dbReference type="ARBA" id="ARBA00022556"/>
    </source>
</evidence>
<dbReference type="GO" id="GO:0005886">
    <property type="term" value="C:plasma membrane"/>
    <property type="evidence" value="ECO:0007669"/>
    <property type="project" value="UniProtKB-SubCell"/>
</dbReference>
<dbReference type="PANTHER" id="PTHR30561">
    <property type="entry name" value="SMR FAMILY PROTON-DEPENDENT DRUG EFFLUX TRANSPORTER SUGE"/>
    <property type="match status" value="1"/>
</dbReference>
<evidence type="ECO:0000256" key="3">
    <source>
        <dbReference type="ARBA" id="ARBA00022516"/>
    </source>
</evidence>
<dbReference type="Proteomes" id="UP000885832">
    <property type="component" value="Unassembled WGS sequence"/>
</dbReference>
<dbReference type="InterPro" id="IPR000620">
    <property type="entry name" value="EamA_dom"/>
</dbReference>
<sequence length="122" mass="13431">MQKYIPLILAVVSTNALSQILLKKGMLTIGHFEFSGSSLAAVFPRVAFNLYIIAGLLMLVFSMGLHLMVLSRVELSFAYPFLSISYILVLIAGYLMFGEDINYYRMAGVALICVGTVFIAHS</sequence>
<dbReference type="InterPro" id="IPR037185">
    <property type="entry name" value="EmrE-like"/>
</dbReference>
<feature type="transmembrane region" description="Helical" evidence="11">
    <location>
        <begin position="42"/>
        <end position="65"/>
    </location>
</feature>
<protein>
    <submittedName>
        <fullName evidence="13">Transporter</fullName>
    </submittedName>
</protein>
<keyword evidence="2" id="KW-1003">Cell membrane</keyword>
<reference evidence="13" key="1">
    <citation type="journal article" date="2020" name="mSystems">
        <title>Genome- and Community-Level Interaction Insights into Carbon Utilization and Element Cycling Functions of Hydrothermarchaeota in Hydrothermal Sediment.</title>
        <authorList>
            <person name="Zhou Z."/>
            <person name="Liu Y."/>
            <person name="Xu W."/>
            <person name="Pan J."/>
            <person name="Luo Z.H."/>
            <person name="Li M."/>
        </authorList>
    </citation>
    <scope>NUCLEOTIDE SEQUENCE [LARGE SCALE GENOMIC DNA]</scope>
    <source>
        <strain evidence="13">HyVt-505</strain>
    </source>
</reference>
<evidence type="ECO:0000256" key="7">
    <source>
        <dbReference type="ARBA" id="ARBA00022985"/>
    </source>
</evidence>
<feature type="transmembrane region" description="Helical" evidence="11">
    <location>
        <begin position="77"/>
        <end position="97"/>
    </location>
</feature>
<evidence type="ECO:0000256" key="1">
    <source>
        <dbReference type="ARBA" id="ARBA00004651"/>
    </source>
</evidence>
<keyword evidence="5" id="KW-0441">Lipid A biosynthesis</keyword>
<dbReference type="EMBL" id="DRNF01000272">
    <property type="protein sequence ID" value="HHJ80834.1"/>
    <property type="molecule type" value="Genomic_DNA"/>
</dbReference>
<name>A0A832J3U1_9GAMM</name>
<accession>A0A832J3U1</accession>
<evidence type="ECO:0000256" key="10">
    <source>
        <dbReference type="ARBA" id="ARBA00023136"/>
    </source>
</evidence>
<dbReference type="Gene3D" id="1.10.3730.20">
    <property type="match status" value="1"/>
</dbReference>
<comment type="caution">
    <text evidence="13">The sequence shown here is derived from an EMBL/GenBank/DDBJ whole genome shotgun (WGS) entry which is preliminary data.</text>
</comment>
<comment type="subcellular location">
    <subcellularLocation>
        <location evidence="1">Cell membrane</location>
        <topology evidence="1">Multi-pass membrane protein</topology>
    </subcellularLocation>
</comment>
<proteinExistence type="predicted"/>
<keyword evidence="9" id="KW-0443">Lipid metabolism</keyword>
<dbReference type="AlphaFoldDB" id="A0A832J3U1"/>
<dbReference type="SUPFAM" id="SSF103481">
    <property type="entry name" value="Multidrug resistance efflux transporter EmrE"/>
    <property type="match status" value="1"/>
</dbReference>
<organism evidence="13">
    <name type="scientific">Candidatus Tenderia electrophaga</name>
    <dbReference type="NCBI Taxonomy" id="1748243"/>
    <lineage>
        <taxon>Bacteria</taxon>
        <taxon>Pseudomonadati</taxon>
        <taxon>Pseudomonadota</taxon>
        <taxon>Gammaproteobacteria</taxon>
        <taxon>Candidatus Tenderiales</taxon>
        <taxon>Candidatus Tenderiaceae</taxon>
        <taxon>Candidatus Tenderia</taxon>
    </lineage>
</organism>
<dbReference type="GO" id="GO:0009103">
    <property type="term" value="P:lipopolysaccharide biosynthetic process"/>
    <property type="evidence" value="ECO:0007669"/>
    <property type="project" value="UniProtKB-KW"/>
</dbReference>
<evidence type="ECO:0000256" key="8">
    <source>
        <dbReference type="ARBA" id="ARBA00022989"/>
    </source>
</evidence>
<evidence type="ECO:0000259" key="12">
    <source>
        <dbReference type="Pfam" id="PF00892"/>
    </source>
</evidence>
<evidence type="ECO:0000256" key="6">
    <source>
        <dbReference type="ARBA" id="ARBA00022692"/>
    </source>
</evidence>
<feature type="transmembrane region" description="Helical" evidence="11">
    <location>
        <begin position="103"/>
        <end position="120"/>
    </location>
</feature>
<keyword evidence="3" id="KW-0444">Lipid biosynthesis</keyword>
<dbReference type="GO" id="GO:0009245">
    <property type="term" value="P:lipid A biosynthetic process"/>
    <property type="evidence" value="ECO:0007669"/>
    <property type="project" value="UniProtKB-KW"/>
</dbReference>
<keyword evidence="6 11" id="KW-0812">Transmembrane</keyword>
<evidence type="ECO:0000256" key="2">
    <source>
        <dbReference type="ARBA" id="ARBA00022475"/>
    </source>
</evidence>
<evidence type="ECO:0000256" key="11">
    <source>
        <dbReference type="SAM" id="Phobius"/>
    </source>
</evidence>
<dbReference type="InterPro" id="IPR000390">
    <property type="entry name" value="Small_drug/metabolite_transptr"/>
</dbReference>
<gene>
    <name evidence="13" type="ORF">ENJ65_04295</name>
</gene>